<accession>A0A699KBJ3</accession>
<gene>
    <name evidence="1" type="ORF">Tci_657193</name>
</gene>
<feature type="non-terminal residue" evidence="1">
    <location>
        <position position="1"/>
    </location>
</feature>
<protein>
    <submittedName>
        <fullName evidence="1">Uncharacterized protein</fullName>
    </submittedName>
</protein>
<reference evidence="1" key="1">
    <citation type="journal article" date="2019" name="Sci. Rep.">
        <title>Draft genome of Tanacetum cinerariifolium, the natural source of mosquito coil.</title>
        <authorList>
            <person name="Yamashiro T."/>
            <person name="Shiraishi A."/>
            <person name="Satake H."/>
            <person name="Nakayama K."/>
        </authorList>
    </citation>
    <scope>NUCLEOTIDE SEQUENCE</scope>
</reference>
<dbReference type="AlphaFoldDB" id="A0A699KBJ3"/>
<organism evidence="1">
    <name type="scientific">Tanacetum cinerariifolium</name>
    <name type="common">Dalmatian daisy</name>
    <name type="synonym">Chrysanthemum cinerariifolium</name>
    <dbReference type="NCBI Taxonomy" id="118510"/>
    <lineage>
        <taxon>Eukaryota</taxon>
        <taxon>Viridiplantae</taxon>
        <taxon>Streptophyta</taxon>
        <taxon>Embryophyta</taxon>
        <taxon>Tracheophyta</taxon>
        <taxon>Spermatophyta</taxon>
        <taxon>Magnoliopsida</taxon>
        <taxon>eudicotyledons</taxon>
        <taxon>Gunneridae</taxon>
        <taxon>Pentapetalae</taxon>
        <taxon>asterids</taxon>
        <taxon>campanulids</taxon>
        <taxon>Asterales</taxon>
        <taxon>Asteraceae</taxon>
        <taxon>Asteroideae</taxon>
        <taxon>Anthemideae</taxon>
        <taxon>Anthemidinae</taxon>
        <taxon>Tanacetum</taxon>
    </lineage>
</organism>
<evidence type="ECO:0000313" key="1">
    <source>
        <dbReference type="EMBL" id="GFA85221.1"/>
    </source>
</evidence>
<proteinExistence type="predicted"/>
<comment type="caution">
    <text evidence="1">The sequence shown here is derived from an EMBL/GenBank/DDBJ whole genome shotgun (WGS) entry which is preliminary data.</text>
</comment>
<name>A0A699KBJ3_TANCI</name>
<sequence>VIGWCVLYTPSHGADPSTYLSLEVPQDYNASSAVPCLFIHSIYVIPCLYIRSLSVMFSRISLHVLYGRGVDVFFQLSRLFSRPFKTLCLLNYALMKRHDYDIMSSLRRGALQFPHNLQVHL</sequence>
<dbReference type="EMBL" id="BKCJ010500564">
    <property type="protein sequence ID" value="GFA85221.1"/>
    <property type="molecule type" value="Genomic_DNA"/>
</dbReference>